<organism evidence="2 3">
    <name type="scientific">Prauserella marina</name>
    <dbReference type="NCBI Taxonomy" id="530584"/>
    <lineage>
        <taxon>Bacteria</taxon>
        <taxon>Bacillati</taxon>
        <taxon>Actinomycetota</taxon>
        <taxon>Actinomycetes</taxon>
        <taxon>Pseudonocardiales</taxon>
        <taxon>Pseudonocardiaceae</taxon>
        <taxon>Prauserella</taxon>
    </lineage>
</organism>
<dbReference type="SMART" id="SM00984">
    <property type="entry name" value="UDPG_MGDP_dh_C"/>
    <property type="match status" value="1"/>
</dbReference>
<keyword evidence="3" id="KW-1185">Reference proteome</keyword>
<dbReference type="Pfam" id="PF03720">
    <property type="entry name" value="UDPG_MGDP_dh_C"/>
    <property type="match status" value="1"/>
</dbReference>
<dbReference type="InterPro" id="IPR001732">
    <property type="entry name" value="UDP-Glc/GDP-Man_DH_N"/>
</dbReference>
<dbReference type="EMBL" id="FMZE01000005">
    <property type="protein sequence ID" value="SDD04405.1"/>
    <property type="molecule type" value="Genomic_DNA"/>
</dbReference>
<dbReference type="SUPFAM" id="SSF48179">
    <property type="entry name" value="6-phosphogluconate dehydrogenase C-terminal domain-like"/>
    <property type="match status" value="1"/>
</dbReference>
<dbReference type="Pfam" id="PF00984">
    <property type="entry name" value="UDPG_MGDP_dh"/>
    <property type="match status" value="1"/>
</dbReference>
<dbReference type="STRING" id="530584.SAMN05421630_105317"/>
<proteinExistence type="inferred from homology"/>
<evidence type="ECO:0000313" key="3">
    <source>
        <dbReference type="Proteomes" id="UP000199494"/>
    </source>
</evidence>
<dbReference type="GO" id="GO:0051287">
    <property type="term" value="F:NAD binding"/>
    <property type="evidence" value="ECO:0007669"/>
    <property type="project" value="InterPro"/>
</dbReference>
<dbReference type="PIRSF" id="PIRSF000124">
    <property type="entry name" value="UDPglc_GDPman_dh"/>
    <property type="match status" value="1"/>
</dbReference>
<dbReference type="OrthoDB" id="5193947at2"/>
<dbReference type="GO" id="GO:0016628">
    <property type="term" value="F:oxidoreductase activity, acting on the CH-CH group of donors, NAD or NADP as acceptor"/>
    <property type="evidence" value="ECO:0007669"/>
    <property type="project" value="InterPro"/>
</dbReference>
<protein>
    <submittedName>
        <fullName evidence="2">UDP-N-acetyl-D-mannosaminuronic acid dehydrogenase/UDP-N-acetyl-D-glucosamine dehydrogenase</fullName>
    </submittedName>
</protein>
<dbReference type="InterPro" id="IPR017476">
    <property type="entry name" value="UDP-Glc/GDP-Man"/>
</dbReference>
<evidence type="ECO:0000256" key="1">
    <source>
        <dbReference type="PIRNR" id="PIRNR000124"/>
    </source>
</evidence>
<dbReference type="RefSeq" id="WP_091805287.1">
    <property type="nucleotide sequence ID" value="NZ_CP016353.1"/>
</dbReference>
<dbReference type="KEGG" id="pmad:BAY61_16345"/>
<dbReference type="AlphaFoldDB" id="A0A222VZH4"/>
<dbReference type="InterPro" id="IPR036291">
    <property type="entry name" value="NAD(P)-bd_dom_sf"/>
</dbReference>
<dbReference type="InterPro" id="IPR036220">
    <property type="entry name" value="UDP-Glc/GDP-Man_DH_C_sf"/>
</dbReference>
<dbReference type="GO" id="GO:0016616">
    <property type="term" value="F:oxidoreductase activity, acting on the CH-OH group of donors, NAD or NADP as acceptor"/>
    <property type="evidence" value="ECO:0007669"/>
    <property type="project" value="InterPro"/>
</dbReference>
<reference evidence="2 3" key="1">
    <citation type="submission" date="2016-10" db="EMBL/GenBank/DDBJ databases">
        <authorList>
            <person name="de Groot N.N."/>
        </authorList>
    </citation>
    <scope>NUCLEOTIDE SEQUENCE [LARGE SCALE GENOMIC DNA]</scope>
    <source>
        <strain evidence="2 3">CGMCC 4.5506</strain>
    </source>
</reference>
<dbReference type="PANTHER" id="PTHR43491">
    <property type="entry name" value="UDP-N-ACETYL-D-MANNOSAMINE DEHYDROGENASE"/>
    <property type="match status" value="1"/>
</dbReference>
<gene>
    <name evidence="2" type="ORF">SAMN05421630_105317</name>
</gene>
<comment type="similarity">
    <text evidence="1">Belongs to the UDP-glucose/GDP-mannose dehydrogenase family.</text>
</comment>
<dbReference type="PIRSF" id="PIRSF500136">
    <property type="entry name" value="UDP_ManNAc_DH"/>
    <property type="match status" value="1"/>
</dbReference>
<dbReference type="GO" id="GO:0000271">
    <property type="term" value="P:polysaccharide biosynthetic process"/>
    <property type="evidence" value="ECO:0007669"/>
    <property type="project" value="InterPro"/>
</dbReference>
<evidence type="ECO:0000313" key="2">
    <source>
        <dbReference type="EMBL" id="SDD04405.1"/>
    </source>
</evidence>
<dbReference type="Pfam" id="PF03721">
    <property type="entry name" value="UDPG_MGDP_dh_N"/>
    <property type="match status" value="1"/>
</dbReference>
<dbReference type="InterPro" id="IPR014027">
    <property type="entry name" value="UDP-Glc/GDP-Man_DH_C"/>
</dbReference>
<dbReference type="NCBIfam" id="TIGR03026">
    <property type="entry name" value="NDP-sugDHase"/>
    <property type="match status" value="1"/>
</dbReference>
<name>A0A222VZH4_9PSEU</name>
<dbReference type="PANTHER" id="PTHR43491:SF1">
    <property type="entry name" value="UDP-N-ACETYL-D-MANNOSAMINE DEHYDROGENASE"/>
    <property type="match status" value="1"/>
</dbReference>
<dbReference type="Proteomes" id="UP000199494">
    <property type="component" value="Unassembled WGS sequence"/>
</dbReference>
<dbReference type="SUPFAM" id="SSF52413">
    <property type="entry name" value="UDP-glucose/GDP-mannose dehydrogenase C-terminal domain"/>
    <property type="match status" value="1"/>
</dbReference>
<accession>A0A222VZH4</accession>
<dbReference type="InterPro" id="IPR008927">
    <property type="entry name" value="6-PGluconate_DH-like_C_sf"/>
</dbReference>
<sequence>MNGDEGVLVVAGQGQVGLPIAMRAVSTGFTVVGVDLDAVRVWSLKDGNSYVDDVPDGELRWALNSGRYLPTDRYDDADGFDAAIIAVPAPLRGTVANLSCIEAAAGGLAPHLRAGATVVLESTTCPGTTEELVVPLLERGSGLVAGTDFFAGYSPHRTEPGNARWTLVNTPKVVSGIDADSLAAVSDLYGRLVETTIPVSSPRVAELTTLLENAFRHVNIALVNEIAMFAHQLDIDVWEAIEAAGSKPFGYLPFTPGPGAGGHCLPVDPSRLTWHARHDPDRDFRFVALANDINDRMPEYVLYRLAGALGRDRKQLAGATIVLLGLAHRANTGELTESPALTLIDLLHERGATVHVVDSHVEPHRCPPGVKLVELSEQHLRDADGVVLLTDHEDIDYPMVESSARWVLDTRHRLRGDRVEHL</sequence>
<dbReference type="Gene3D" id="3.40.50.720">
    <property type="entry name" value="NAD(P)-binding Rossmann-like Domain"/>
    <property type="match status" value="2"/>
</dbReference>
<dbReference type="InterPro" id="IPR028359">
    <property type="entry name" value="UDP_ManNAc/GlcNAc_DH"/>
</dbReference>
<dbReference type="SUPFAM" id="SSF51735">
    <property type="entry name" value="NAD(P)-binding Rossmann-fold domains"/>
    <property type="match status" value="1"/>
</dbReference>
<dbReference type="InterPro" id="IPR014026">
    <property type="entry name" value="UDP-Glc/GDP-Man_DH_dimer"/>
</dbReference>